<dbReference type="GO" id="GO:0016020">
    <property type="term" value="C:membrane"/>
    <property type="evidence" value="ECO:0007669"/>
    <property type="project" value="UniProtKB-SubCell"/>
</dbReference>
<feature type="compositionally biased region" description="Basic residues" evidence="5">
    <location>
        <begin position="438"/>
        <end position="459"/>
    </location>
</feature>
<feature type="region of interest" description="Disordered" evidence="5">
    <location>
        <begin position="404"/>
        <end position="459"/>
    </location>
</feature>
<feature type="transmembrane region" description="Helical" evidence="6">
    <location>
        <begin position="82"/>
        <end position="101"/>
    </location>
</feature>
<feature type="compositionally biased region" description="Low complexity" evidence="5">
    <location>
        <begin position="227"/>
        <end position="241"/>
    </location>
</feature>
<feature type="transmembrane region" description="Helical" evidence="6">
    <location>
        <begin position="12"/>
        <end position="34"/>
    </location>
</feature>
<reference evidence="7" key="1">
    <citation type="submission" date="2020-04" db="EMBL/GenBank/DDBJ databases">
        <authorList>
            <person name="Alioto T."/>
            <person name="Alioto T."/>
            <person name="Gomez Garrido J."/>
        </authorList>
    </citation>
    <scope>NUCLEOTIDE SEQUENCE</scope>
    <source>
        <strain evidence="7">A484AB</strain>
    </source>
</reference>
<evidence type="ECO:0000256" key="3">
    <source>
        <dbReference type="ARBA" id="ARBA00022989"/>
    </source>
</evidence>
<dbReference type="AlphaFoldDB" id="A0A6S7FRR6"/>
<evidence type="ECO:0000256" key="1">
    <source>
        <dbReference type="ARBA" id="ARBA00004370"/>
    </source>
</evidence>
<comment type="subcellular location">
    <subcellularLocation>
        <location evidence="1">Membrane</location>
    </subcellularLocation>
</comment>
<comment type="caution">
    <text evidence="7">The sequence shown here is derived from an EMBL/GenBank/DDBJ whole genome shotgun (WGS) entry which is preliminary data.</text>
</comment>
<dbReference type="InterPro" id="IPR017452">
    <property type="entry name" value="GPCR_Rhodpsn_7TM"/>
</dbReference>
<keyword evidence="8" id="KW-1185">Reference proteome</keyword>
<keyword evidence="2 6" id="KW-0812">Transmembrane</keyword>
<protein>
    <submittedName>
        <fullName evidence="7">Beta-2 adrenergic receptor-like</fullName>
    </submittedName>
</protein>
<dbReference type="OrthoDB" id="5959154at2759"/>
<keyword evidence="7" id="KW-0675">Receptor</keyword>
<name>A0A6S7FRR6_PARCT</name>
<evidence type="ECO:0000256" key="2">
    <source>
        <dbReference type="ARBA" id="ARBA00022692"/>
    </source>
</evidence>
<accession>A0A6S7FRR6</accession>
<dbReference type="SUPFAM" id="SSF81321">
    <property type="entry name" value="Family A G protein-coupled receptor-like"/>
    <property type="match status" value="1"/>
</dbReference>
<gene>
    <name evidence="7" type="ORF">PACLA_8A058644</name>
</gene>
<dbReference type="CDD" id="cd00637">
    <property type="entry name" value="7tm_classA_rhodopsin-like"/>
    <property type="match status" value="1"/>
</dbReference>
<feature type="region of interest" description="Disordered" evidence="5">
    <location>
        <begin position="529"/>
        <end position="557"/>
    </location>
</feature>
<proteinExistence type="predicted"/>
<evidence type="ECO:0000313" key="7">
    <source>
        <dbReference type="EMBL" id="CAB3979432.1"/>
    </source>
</evidence>
<feature type="region of interest" description="Disordered" evidence="5">
    <location>
        <begin position="225"/>
        <end position="251"/>
    </location>
</feature>
<dbReference type="Proteomes" id="UP001152795">
    <property type="component" value="Unassembled WGS sequence"/>
</dbReference>
<evidence type="ECO:0000256" key="4">
    <source>
        <dbReference type="ARBA" id="ARBA00023136"/>
    </source>
</evidence>
<dbReference type="PROSITE" id="PS50262">
    <property type="entry name" value="G_PROTEIN_RECEP_F1_2"/>
    <property type="match status" value="1"/>
</dbReference>
<evidence type="ECO:0000313" key="8">
    <source>
        <dbReference type="Proteomes" id="UP001152795"/>
    </source>
</evidence>
<sequence length="577" mass="66834">MALCMFSHDSDYAILILVIGYADLLVVSYCFMAIKVSLKKFMERQARFVARRGAIVDLQERGVTLTKTASHSFMQSQRMIKVTAMVSGLFYFSWLPLMVAITRAQVTREPSDLLTLISSLQPLASPLANPLIYFFTWERYKKSYIRILKRLISCLANDGAIFNKGSNSAIVRSSAGQLNATESEGNKSAKKQTHKAANIVAETSPGQFNNRLINDDDEVPMVGGKQSFSYDSSMSSRRPTSQYPEAKRRSTFSMLSEGITVGKEFLAEKNMQREGHTRHKIEDEMRNTEDVSHNVIDESQYKNSFSIGKLDKNSRKVSKSWSSQKSSSKNHQKTMEECFKVNYGENMVDNDEVSVSSQLEHYVPDSSVRKNEITERPQNLADKCVITQRINQYLTNVINEGELQKSQKGRKTSGKHQEYTKKRNGSTSRKLYEYSTSKHQHRRNFRQKRPTQLHSRKRRKCSRKNYWEEFEDFRRKLDDDVRKCNKSDEIHKETENDHFHETFDRRDMCDNGETSHPFILRILPKSHEYSRHGNKSPEIPHRGYLNNSKKRNDVRKRLELNRVSKSKNTEASIWSYL</sequence>
<feature type="compositionally biased region" description="Polar residues" evidence="5">
    <location>
        <begin position="425"/>
        <end position="437"/>
    </location>
</feature>
<keyword evidence="4 6" id="KW-0472">Membrane</keyword>
<keyword evidence="3 6" id="KW-1133">Transmembrane helix</keyword>
<evidence type="ECO:0000256" key="5">
    <source>
        <dbReference type="SAM" id="MobiDB-lite"/>
    </source>
</evidence>
<organism evidence="7 8">
    <name type="scientific">Paramuricea clavata</name>
    <name type="common">Red gorgonian</name>
    <name type="synonym">Violescent sea-whip</name>
    <dbReference type="NCBI Taxonomy" id="317549"/>
    <lineage>
        <taxon>Eukaryota</taxon>
        <taxon>Metazoa</taxon>
        <taxon>Cnidaria</taxon>
        <taxon>Anthozoa</taxon>
        <taxon>Octocorallia</taxon>
        <taxon>Malacalcyonacea</taxon>
        <taxon>Plexauridae</taxon>
        <taxon>Paramuricea</taxon>
    </lineage>
</organism>
<dbReference type="Gene3D" id="1.20.1070.10">
    <property type="entry name" value="Rhodopsin 7-helix transmembrane proteins"/>
    <property type="match status" value="1"/>
</dbReference>
<dbReference type="EMBL" id="CACRXK020000197">
    <property type="protein sequence ID" value="CAB3979432.1"/>
    <property type="molecule type" value="Genomic_DNA"/>
</dbReference>
<evidence type="ECO:0000256" key="6">
    <source>
        <dbReference type="SAM" id="Phobius"/>
    </source>
</evidence>